<evidence type="ECO:0000313" key="4">
    <source>
        <dbReference type="Proteomes" id="UP000675379"/>
    </source>
</evidence>
<reference evidence="3" key="1">
    <citation type="submission" date="2021-04" db="EMBL/GenBank/DDBJ databases">
        <title>Proteiniclasticum sedimins sp. nov., an obligate anaerobic bacterium isolated from anaerobic sludge.</title>
        <authorList>
            <person name="Liu J."/>
        </authorList>
    </citation>
    <scope>NUCLEOTIDE SEQUENCE</scope>
    <source>
        <strain evidence="3">BAD-10</strain>
    </source>
</reference>
<dbReference type="Proteomes" id="UP000675379">
    <property type="component" value="Unassembled WGS sequence"/>
</dbReference>
<dbReference type="SUPFAM" id="SSF53474">
    <property type="entry name" value="alpha/beta-Hydrolases"/>
    <property type="match status" value="1"/>
</dbReference>
<gene>
    <name evidence="3" type="ORF">KCG48_05320</name>
</gene>
<dbReference type="Pfam" id="PF00561">
    <property type="entry name" value="Abhydrolase_1"/>
    <property type="match status" value="1"/>
</dbReference>
<keyword evidence="1" id="KW-0472">Membrane</keyword>
<dbReference type="GO" id="GO:0016787">
    <property type="term" value="F:hydrolase activity"/>
    <property type="evidence" value="ECO:0007669"/>
    <property type="project" value="UniProtKB-KW"/>
</dbReference>
<evidence type="ECO:0000313" key="3">
    <source>
        <dbReference type="EMBL" id="MBR0575759.1"/>
    </source>
</evidence>
<dbReference type="EMBL" id="JAGSCS010000005">
    <property type="protein sequence ID" value="MBR0575759.1"/>
    <property type="molecule type" value="Genomic_DNA"/>
</dbReference>
<keyword evidence="4" id="KW-1185">Reference proteome</keyword>
<keyword evidence="1" id="KW-0812">Transmembrane</keyword>
<dbReference type="AlphaFoldDB" id="A0A941HPV6"/>
<comment type="caution">
    <text evidence="3">The sequence shown here is derived from an EMBL/GenBank/DDBJ whole genome shotgun (WGS) entry which is preliminary data.</text>
</comment>
<feature type="domain" description="AB hydrolase-1" evidence="2">
    <location>
        <begin position="87"/>
        <end position="198"/>
    </location>
</feature>
<evidence type="ECO:0000256" key="1">
    <source>
        <dbReference type="SAM" id="Phobius"/>
    </source>
</evidence>
<keyword evidence="3" id="KW-0378">Hydrolase</keyword>
<name>A0A941HPV6_9CLOT</name>
<protein>
    <submittedName>
        <fullName evidence="3">Alpha/beta hydrolase</fullName>
    </submittedName>
</protein>
<sequence length="332" mass="38019">MSFFPESNSVERHQFRKIINKKNIIRLFLLGVALLFLLGYLYEETQARNIQGGQDLSRITINQVSYGYEVAGKGKYTVIVDRMAGETYQQREALKAKFSGNARLFFYDRPGYGASTGPEKTPKEIAEDLHFMFRKFGWPMSFILVGEEYGSLVMQEYLHLYPEEVIGAIFIQPMGESLGSGEVHRYADRKSASFFSREMLGTFGIPRLLQNSGLLDFFEEVRFEEPEAKAAYANLWLSKDFLKPVKKELTTMVESQPLPVKPGLLGENPVYLVTSNRNQTMFKQEEYLAYSSDAQVFTVADSVQDVLLERPQDISSLLNDMIKKIVRLENRK</sequence>
<dbReference type="RefSeq" id="WP_211800369.1">
    <property type="nucleotide sequence ID" value="NZ_JAGSCS010000005.1"/>
</dbReference>
<organism evidence="3 4">
    <name type="scientific">Proteiniclasticum sediminis</name>
    <dbReference type="NCBI Taxonomy" id="2804028"/>
    <lineage>
        <taxon>Bacteria</taxon>
        <taxon>Bacillati</taxon>
        <taxon>Bacillota</taxon>
        <taxon>Clostridia</taxon>
        <taxon>Eubacteriales</taxon>
        <taxon>Clostridiaceae</taxon>
        <taxon>Proteiniclasticum</taxon>
    </lineage>
</organism>
<keyword evidence="1" id="KW-1133">Transmembrane helix</keyword>
<accession>A0A941HPV6</accession>
<evidence type="ECO:0000259" key="2">
    <source>
        <dbReference type="Pfam" id="PF00561"/>
    </source>
</evidence>
<dbReference type="InterPro" id="IPR029058">
    <property type="entry name" value="AB_hydrolase_fold"/>
</dbReference>
<dbReference type="InterPro" id="IPR000073">
    <property type="entry name" value="AB_hydrolase_1"/>
</dbReference>
<feature type="transmembrane region" description="Helical" evidence="1">
    <location>
        <begin position="24"/>
        <end position="42"/>
    </location>
</feature>
<proteinExistence type="predicted"/>
<dbReference type="Gene3D" id="3.40.50.1820">
    <property type="entry name" value="alpha/beta hydrolase"/>
    <property type="match status" value="1"/>
</dbReference>